<evidence type="ECO:0000256" key="1">
    <source>
        <dbReference type="SAM" id="MobiDB-lite"/>
    </source>
</evidence>
<comment type="caution">
    <text evidence="2">The sequence shown here is derived from an EMBL/GenBank/DDBJ whole genome shotgun (WGS) entry which is preliminary data.</text>
</comment>
<sequence>MFVVWATWRWRSCKAREPRTPGTKHTAAAVSAAERPKQGLRTVQGERAPPVARSPPPPPAEGETRRQRRSGRGRRAPREILERLPGS</sequence>
<name>A0AAV7VFG8_PLEWA</name>
<evidence type="ECO:0000313" key="2">
    <source>
        <dbReference type="EMBL" id="KAJ1199315.1"/>
    </source>
</evidence>
<feature type="region of interest" description="Disordered" evidence="1">
    <location>
        <begin position="15"/>
        <end position="87"/>
    </location>
</feature>
<organism evidence="2 3">
    <name type="scientific">Pleurodeles waltl</name>
    <name type="common">Iberian ribbed newt</name>
    <dbReference type="NCBI Taxonomy" id="8319"/>
    <lineage>
        <taxon>Eukaryota</taxon>
        <taxon>Metazoa</taxon>
        <taxon>Chordata</taxon>
        <taxon>Craniata</taxon>
        <taxon>Vertebrata</taxon>
        <taxon>Euteleostomi</taxon>
        <taxon>Amphibia</taxon>
        <taxon>Batrachia</taxon>
        <taxon>Caudata</taxon>
        <taxon>Salamandroidea</taxon>
        <taxon>Salamandridae</taxon>
        <taxon>Pleurodelinae</taxon>
        <taxon>Pleurodeles</taxon>
    </lineage>
</organism>
<dbReference type="Proteomes" id="UP001066276">
    <property type="component" value="Chromosome 2_1"/>
</dbReference>
<feature type="compositionally biased region" description="Basic and acidic residues" evidence="1">
    <location>
        <begin position="76"/>
        <end position="87"/>
    </location>
</feature>
<keyword evidence="3" id="KW-1185">Reference proteome</keyword>
<feature type="compositionally biased region" description="Basic residues" evidence="1">
    <location>
        <begin position="66"/>
        <end position="75"/>
    </location>
</feature>
<proteinExistence type="predicted"/>
<accession>A0AAV7VFG8</accession>
<dbReference type="EMBL" id="JANPWB010000003">
    <property type="protein sequence ID" value="KAJ1199315.1"/>
    <property type="molecule type" value="Genomic_DNA"/>
</dbReference>
<dbReference type="AlphaFoldDB" id="A0AAV7VFG8"/>
<gene>
    <name evidence="2" type="ORF">NDU88_003152</name>
</gene>
<protein>
    <submittedName>
        <fullName evidence="2">Uncharacterized protein</fullName>
    </submittedName>
</protein>
<reference evidence="2" key="1">
    <citation type="journal article" date="2022" name="bioRxiv">
        <title>Sequencing and chromosome-scale assembly of the giantPleurodeles waltlgenome.</title>
        <authorList>
            <person name="Brown T."/>
            <person name="Elewa A."/>
            <person name="Iarovenko S."/>
            <person name="Subramanian E."/>
            <person name="Araus A.J."/>
            <person name="Petzold A."/>
            <person name="Susuki M."/>
            <person name="Suzuki K.-i.T."/>
            <person name="Hayashi T."/>
            <person name="Toyoda A."/>
            <person name="Oliveira C."/>
            <person name="Osipova E."/>
            <person name="Leigh N.D."/>
            <person name="Simon A."/>
            <person name="Yun M.H."/>
        </authorList>
    </citation>
    <scope>NUCLEOTIDE SEQUENCE</scope>
    <source>
        <strain evidence="2">20211129_DDA</strain>
        <tissue evidence="2">Liver</tissue>
    </source>
</reference>
<evidence type="ECO:0000313" key="3">
    <source>
        <dbReference type="Proteomes" id="UP001066276"/>
    </source>
</evidence>